<organism evidence="1 2">
    <name type="scientific">Pedobacter changchengzhani</name>
    <dbReference type="NCBI Taxonomy" id="2529274"/>
    <lineage>
        <taxon>Bacteria</taxon>
        <taxon>Pseudomonadati</taxon>
        <taxon>Bacteroidota</taxon>
        <taxon>Sphingobacteriia</taxon>
        <taxon>Sphingobacteriales</taxon>
        <taxon>Sphingobacteriaceae</taxon>
        <taxon>Pedobacter</taxon>
    </lineage>
</organism>
<proteinExistence type="predicted"/>
<evidence type="ECO:0000313" key="1">
    <source>
        <dbReference type="EMBL" id="TDG35299.1"/>
    </source>
</evidence>
<dbReference type="SUPFAM" id="SSF53335">
    <property type="entry name" value="S-adenosyl-L-methionine-dependent methyltransferases"/>
    <property type="match status" value="1"/>
</dbReference>
<dbReference type="RefSeq" id="WP_133263430.1">
    <property type="nucleotide sequence ID" value="NZ_SJCY01000011.1"/>
</dbReference>
<reference evidence="1 2" key="1">
    <citation type="submission" date="2019-02" db="EMBL/GenBank/DDBJ databases">
        <title>Pedobacter sp. nov., a novel speices isolated from soil of pinguins habitat in Antarcitica.</title>
        <authorList>
            <person name="He R.-H."/>
        </authorList>
    </citation>
    <scope>NUCLEOTIDE SEQUENCE [LARGE SCALE GENOMIC DNA]</scope>
    <source>
        <strain evidence="1 2">E01020</strain>
    </source>
</reference>
<dbReference type="Pfam" id="PF03269">
    <property type="entry name" value="DUF268"/>
    <property type="match status" value="1"/>
</dbReference>
<dbReference type="OrthoDB" id="9792586at2"/>
<dbReference type="Proteomes" id="UP000295668">
    <property type="component" value="Unassembled WGS sequence"/>
</dbReference>
<accession>A0A4R5MJP5</accession>
<keyword evidence="2" id="KW-1185">Reference proteome</keyword>
<dbReference type="InterPro" id="IPR004951">
    <property type="entry name" value="DUF268_CAE_spp"/>
</dbReference>
<gene>
    <name evidence="1" type="ORF">EZJ43_14485</name>
</gene>
<sequence length="264" mass="30408">MKLNYATNFAIRLFKLLNFKKIRSKYKAQIFEEKKKIVFYSELEKFEKEQLLSSRSLKIERLIPFLNDKTSNTSFDPHYIYHPAWAARILAKTRPAFHIDISSTVSFCSIVSAFIPVRFYDYRPAKIQLSELAMGKADLMALPFADNSVESISCMHTVEHIGLGRYGDPIDYDGDIKAMKELARVLAPAGNLLFVVPVGFRRIEFNAHRIYQYEDIIETFPSLEIVEFSLVPDDYEDKGLILNATKSEVNAQAWGCGCFWFTKK</sequence>
<evidence type="ECO:0000313" key="2">
    <source>
        <dbReference type="Proteomes" id="UP000295668"/>
    </source>
</evidence>
<name>A0A4R5MJP5_9SPHI</name>
<dbReference type="EMBL" id="SJCY01000011">
    <property type="protein sequence ID" value="TDG35299.1"/>
    <property type="molecule type" value="Genomic_DNA"/>
</dbReference>
<dbReference type="AlphaFoldDB" id="A0A4R5MJP5"/>
<protein>
    <submittedName>
        <fullName evidence="1">DUF268 domain-containing protein</fullName>
    </submittedName>
</protein>
<dbReference type="Gene3D" id="3.40.50.150">
    <property type="entry name" value="Vaccinia Virus protein VP39"/>
    <property type="match status" value="1"/>
</dbReference>
<dbReference type="InterPro" id="IPR029063">
    <property type="entry name" value="SAM-dependent_MTases_sf"/>
</dbReference>
<comment type="caution">
    <text evidence="1">The sequence shown here is derived from an EMBL/GenBank/DDBJ whole genome shotgun (WGS) entry which is preliminary data.</text>
</comment>